<dbReference type="EMBL" id="BORW01000077">
    <property type="protein sequence ID" value="GIO70466.1"/>
    <property type="molecule type" value="Genomic_DNA"/>
</dbReference>
<organism evidence="1 2">
    <name type="scientific">Paenibacillus cookii</name>
    <dbReference type="NCBI Taxonomy" id="157839"/>
    <lineage>
        <taxon>Bacteria</taxon>
        <taxon>Bacillati</taxon>
        <taxon>Bacillota</taxon>
        <taxon>Bacilli</taxon>
        <taxon>Bacillales</taxon>
        <taxon>Paenibacillaceae</taxon>
        <taxon>Paenibacillus</taxon>
    </lineage>
</organism>
<dbReference type="Proteomes" id="UP000680638">
    <property type="component" value="Unassembled WGS sequence"/>
</dbReference>
<accession>A0ABQ4M4P1</accession>
<keyword evidence="2" id="KW-1185">Reference proteome</keyword>
<evidence type="ECO:0000313" key="1">
    <source>
        <dbReference type="EMBL" id="GIO70466.1"/>
    </source>
</evidence>
<proteinExistence type="predicted"/>
<gene>
    <name evidence="1" type="ORF">J21TS3_52870</name>
</gene>
<name>A0ABQ4M4P1_9BACL</name>
<protein>
    <submittedName>
        <fullName evidence="1">Uncharacterized protein</fullName>
    </submittedName>
</protein>
<evidence type="ECO:0000313" key="2">
    <source>
        <dbReference type="Proteomes" id="UP000680638"/>
    </source>
</evidence>
<sequence length="67" mass="7459">MIEMSRFMKPLTSSLHLYTAMAERVPIVVFIGNELVGAGRIAEISEDSVKIGGERYMRGVCTFKYAS</sequence>
<reference evidence="1 2" key="1">
    <citation type="submission" date="2021-03" db="EMBL/GenBank/DDBJ databases">
        <title>Antimicrobial resistance genes in bacteria isolated from Japanese honey, and their potential for conferring macrolide and lincosamide resistance in the American foulbrood pathogen Paenibacillus larvae.</title>
        <authorList>
            <person name="Okamoto M."/>
            <person name="Kumagai M."/>
            <person name="Kanamori H."/>
            <person name="Takamatsu D."/>
        </authorList>
    </citation>
    <scope>NUCLEOTIDE SEQUENCE [LARGE SCALE GENOMIC DNA]</scope>
    <source>
        <strain evidence="1 2">J21TS3</strain>
    </source>
</reference>
<comment type="caution">
    <text evidence="1">The sequence shown here is derived from an EMBL/GenBank/DDBJ whole genome shotgun (WGS) entry which is preliminary data.</text>
</comment>